<reference evidence="3 4" key="1">
    <citation type="journal article" date="2013" name="Int. J. Syst. Evol. Microbiol.">
        <title>Marinoscillum luteum sp. nov., isolated from marine sediment.</title>
        <authorList>
            <person name="Cha I.T."/>
            <person name="Park S.J."/>
            <person name="Kim S.J."/>
            <person name="Kim J.G."/>
            <person name="Jung M.Y."/>
            <person name="Shin K.S."/>
            <person name="Kwon K.K."/>
            <person name="Yang S.H."/>
            <person name="Seo Y.S."/>
            <person name="Rhee S.K."/>
        </authorList>
    </citation>
    <scope>NUCLEOTIDE SEQUENCE [LARGE SCALE GENOMIC DNA]</scope>
    <source>
        <strain evidence="3 4">KCTC 23939</strain>
    </source>
</reference>
<proteinExistence type="predicted"/>
<dbReference type="RefSeq" id="WP_395418242.1">
    <property type="nucleotide sequence ID" value="NZ_JBIPKE010000019.1"/>
</dbReference>
<evidence type="ECO:0000256" key="1">
    <source>
        <dbReference type="SAM" id="Phobius"/>
    </source>
</evidence>
<keyword evidence="1" id="KW-1133">Transmembrane helix</keyword>
<dbReference type="PANTHER" id="PTHR33371">
    <property type="entry name" value="INTERMEMBRANE PHOSPHOLIPID TRANSPORT SYSTEM BINDING PROTEIN MLAD-RELATED"/>
    <property type="match status" value="1"/>
</dbReference>
<name>A0ABW7NB97_9BACT</name>
<organism evidence="3 4">
    <name type="scientific">Marinoscillum luteum</name>
    <dbReference type="NCBI Taxonomy" id="861051"/>
    <lineage>
        <taxon>Bacteria</taxon>
        <taxon>Pseudomonadati</taxon>
        <taxon>Bacteroidota</taxon>
        <taxon>Cytophagia</taxon>
        <taxon>Cytophagales</taxon>
        <taxon>Reichenbachiellaceae</taxon>
        <taxon>Marinoscillum</taxon>
    </lineage>
</organism>
<feature type="transmembrane region" description="Helical" evidence="1">
    <location>
        <begin position="7"/>
        <end position="25"/>
    </location>
</feature>
<evidence type="ECO:0000313" key="3">
    <source>
        <dbReference type="EMBL" id="MFH6984809.1"/>
    </source>
</evidence>
<gene>
    <name evidence="3" type="ORF">ACHKAR_15240</name>
</gene>
<evidence type="ECO:0000313" key="4">
    <source>
        <dbReference type="Proteomes" id="UP001610063"/>
    </source>
</evidence>
<keyword evidence="1" id="KW-0472">Membrane</keyword>
<keyword evidence="4" id="KW-1185">Reference proteome</keyword>
<accession>A0ABW7NB97</accession>
<dbReference type="Pfam" id="PF02470">
    <property type="entry name" value="MlaD"/>
    <property type="match status" value="1"/>
</dbReference>
<keyword evidence="1" id="KW-0812">Transmembrane</keyword>
<evidence type="ECO:0000259" key="2">
    <source>
        <dbReference type="Pfam" id="PF02470"/>
    </source>
</evidence>
<dbReference type="EMBL" id="JBIPKE010000019">
    <property type="protein sequence ID" value="MFH6984809.1"/>
    <property type="molecule type" value="Genomic_DNA"/>
</dbReference>
<dbReference type="Proteomes" id="UP001610063">
    <property type="component" value="Unassembled WGS sequence"/>
</dbReference>
<dbReference type="InterPro" id="IPR052336">
    <property type="entry name" value="MlaD_Phospholipid_Transporter"/>
</dbReference>
<dbReference type="PANTHER" id="PTHR33371:SF4">
    <property type="entry name" value="INTERMEMBRANE PHOSPHOLIPID TRANSPORT SYSTEM BINDING PROTEIN MLAD"/>
    <property type="match status" value="1"/>
</dbReference>
<sequence length="310" mass="33909">MSKEFKVGLIALVTGVLLYYGFNFLKGIDFFSPTHKYYAVYDNVDGLNKSNPVIINGLTVGRVSRIRLLQNQGNLILVELDIDETITLGDSTVASLMNTDFLGSKGIVLTVGPLNNPIQPGDTLTSYVDKGLNEILASAEPVASNLNTTITRVNEILIGLKGSGEKINATIEEVRKTTVSVNEIISENQAELAVIMTRTAILIQTLNSKLDKIDPILVKTGGVLDSLSNLEINQTLASIRGAVDNLNVTINEIKSEEGTLGKLISDDSLYNNINQTMTDLDKLILHMDQYPKHFFSPLGKSHKKVMEDMK</sequence>
<dbReference type="InterPro" id="IPR003399">
    <property type="entry name" value="Mce/MlaD"/>
</dbReference>
<comment type="caution">
    <text evidence="3">The sequence shown here is derived from an EMBL/GenBank/DDBJ whole genome shotgun (WGS) entry which is preliminary data.</text>
</comment>
<protein>
    <submittedName>
        <fullName evidence="3">MlaD family protein</fullName>
    </submittedName>
</protein>
<feature type="domain" description="Mce/MlaD" evidence="2">
    <location>
        <begin position="34"/>
        <end position="111"/>
    </location>
</feature>